<dbReference type="PANTHER" id="PTHR24321:SF8">
    <property type="entry name" value="ESTRADIOL 17-BETA-DEHYDROGENASE 8-RELATED"/>
    <property type="match status" value="1"/>
</dbReference>
<organism evidence="3 4">
    <name type="scientific">Frondihabitans cladoniiphilus</name>
    <dbReference type="NCBI Taxonomy" id="715785"/>
    <lineage>
        <taxon>Bacteria</taxon>
        <taxon>Bacillati</taxon>
        <taxon>Actinomycetota</taxon>
        <taxon>Actinomycetes</taxon>
        <taxon>Micrococcales</taxon>
        <taxon>Microbacteriaceae</taxon>
        <taxon>Frondihabitans</taxon>
    </lineage>
</organism>
<proteinExistence type="inferred from homology"/>
<keyword evidence="2" id="KW-0560">Oxidoreductase</keyword>
<sequence>MQLEGKKIIVTGGANGVAEATVRRFAEEGANVVSLDIQDESGERVAREATAAGPGTVAYMHCDITQQDEVNRVFDAATQLLGGLDVLAAIAGTEAVKPAEDLTGEDIDKMIGVHLKHTVFTNAAAFRTMKDKGGSIINYGSHVAITGHFLDMSAYGAAKGAVQAWTRNVAREWAEYNIRVNAVGPAVWTPLAKRMFAELDTDTKQAFTDYFAWNVPLGGDLGDPLEPAKLNVFLASDNATFITGQMLQVDGGQVFAR</sequence>
<keyword evidence="4" id="KW-1185">Reference proteome</keyword>
<dbReference type="PANTHER" id="PTHR24321">
    <property type="entry name" value="DEHYDROGENASES, SHORT CHAIN"/>
    <property type="match status" value="1"/>
</dbReference>
<reference evidence="4" key="1">
    <citation type="journal article" date="2019" name="Int. J. Syst. Evol. Microbiol.">
        <title>The Global Catalogue of Microorganisms (GCM) 10K type strain sequencing project: providing services to taxonomists for standard genome sequencing and annotation.</title>
        <authorList>
            <consortium name="The Broad Institute Genomics Platform"/>
            <consortium name="The Broad Institute Genome Sequencing Center for Infectious Disease"/>
            <person name="Wu L."/>
            <person name="Ma J."/>
        </authorList>
    </citation>
    <scope>NUCLEOTIDE SEQUENCE [LARGE SCALE GENOMIC DNA]</scope>
    <source>
        <strain evidence="4">JCM 18956</strain>
    </source>
</reference>
<dbReference type="InterPro" id="IPR002347">
    <property type="entry name" value="SDR_fam"/>
</dbReference>
<dbReference type="PRINTS" id="PR00080">
    <property type="entry name" value="SDRFAMILY"/>
</dbReference>
<dbReference type="Gene3D" id="3.40.50.720">
    <property type="entry name" value="NAD(P)-binding Rossmann-like Domain"/>
    <property type="match status" value="1"/>
</dbReference>
<comment type="caution">
    <text evidence="3">The sequence shown here is derived from an EMBL/GenBank/DDBJ whole genome shotgun (WGS) entry which is preliminary data.</text>
</comment>
<dbReference type="SUPFAM" id="SSF51735">
    <property type="entry name" value="NAD(P)-binding Rossmann-fold domains"/>
    <property type="match status" value="1"/>
</dbReference>
<comment type="similarity">
    <text evidence="1">Belongs to the short-chain dehydrogenases/reductases (SDR) family.</text>
</comment>
<dbReference type="EMBL" id="BAABLM010000002">
    <property type="protein sequence ID" value="GAA4672498.1"/>
    <property type="molecule type" value="Genomic_DNA"/>
</dbReference>
<dbReference type="CDD" id="cd05233">
    <property type="entry name" value="SDR_c"/>
    <property type="match status" value="1"/>
</dbReference>
<dbReference type="RefSeq" id="WP_345375156.1">
    <property type="nucleotide sequence ID" value="NZ_BAABLM010000002.1"/>
</dbReference>
<evidence type="ECO:0000313" key="4">
    <source>
        <dbReference type="Proteomes" id="UP001501295"/>
    </source>
</evidence>
<evidence type="ECO:0000313" key="3">
    <source>
        <dbReference type="EMBL" id="GAA4672498.1"/>
    </source>
</evidence>
<name>A0ABP8VTX2_9MICO</name>
<dbReference type="PRINTS" id="PR00081">
    <property type="entry name" value="GDHRDH"/>
</dbReference>
<dbReference type="Pfam" id="PF13561">
    <property type="entry name" value="adh_short_C2"/>
    <property type="match status" value="1"/>
</dbReference>
<evidence type="ECO:0000256" key="2">
    <source>
        <dbReference type="ARBA" id="ARBA00023002"/>
    </source>
</evidence>
<gene>
    <name evidence="3" type="ORF">GCM10025780_15870</name>
</gene>
<protein>
    <submittedName>
        <fullName evidence="3">SDR family oxidoreductase</fullName>
    </submittedName>
</protein>
<evidence type="ECO:0000256" key="1">
    <source>
        <dbReference type="ARBA" id="ARBA00006484"/>
    </source>
</evidence>
<dbReference type="InterPro" id="IPR036291">
    <property type="entry name" value="NAD(P)-bd_dom_sf"/>
</dbReference>
<accession>A0ABP8VTX2</accession>
<dbReference type="Proteomes" id="UP001501295">
    <property type="component" value="Unassembled WGS sequence"/>
</dbReference>